<dbReference type="Gene3D" id="1.10.540.10">
    <property type="entry name" value="Acyl-CoA dehydrogenase/oxidase, N-terminal domain"/>
    <property type="match status" value="1"/>
</dbReference>
<dbReference type="Pfam" id="PF00441">
    <property type="entry name" value="Acyl-CoA_dh_1"/>
    <property type="match status" value="1"/>
</dbReference>
<evidence type="ECO:0000259" key="7">
    <source>
        <dbReference type="Pfam" id="PF00441"/>
    </source>
</evidence>
<comment type="similarity">
    <text evidence="2 6">Belongs to the acyl-CoA dehydrogenase family.</text>
</comment>
<dbReference type="RefSeq" id="WP_099307122.1">
    <property type="nucleotide sequence ID" value="NZ_PDVP01000009.1"/>
</dbReference>
<dbReference type="GO" id="GO:0003995">
    <property type="term" value="F:acyl-CoA dehydrogenase activity"/>
    <property type="evidence" value="ECO:0007669"/>
    <property type="project" value="TreeGrafter"/>
</dbReference>
<dbReference type="CDD" id="cd00567">
    <property type="entry name" value="ACAD"/>
    <property type="match status" value="1"/>
</dbReference>
<reference evidence="10 11" key="1">
    <citation type="submission" date="2017-10" db="EMBL/GenBank/DDBJ databases">
        <title>Sedimentibacterium mangrovi gen. nov., sp. nov., a novel member of family Phyllobacteriacea isolated from mangrove sediment.</title>
        <authorList>
            <person name="Liao H."/>
            <person name="Tian Y."/>
        </authorList>
    </citation>
    <scope>NUCLEOTIDE SEQUENCE [LARGE SCALE GENOMIC DNA]</scope>
    <source>
        <strain evidence="10 11">X9-2-2</strain>
    </source>
</reference>
<dbReference type="AlphaFoldDB" id="A0A2G1QL53"/>
<evidence type="ECO:0000313" key="11">
    <source>
        <dbReference type="Proteomes" id="UP000221168"/>
    </source>
</evidence>
<dbReference type="InterPro" id="IPR013786">
    <property type="entry name" value="AcylCoA_DH/ox_N"/>
</dbReference>
<comment type="caution">
    <text evidence="10">The sequence shown here is derived from an EMBL/GenBank/DDBJ whole genome shotgun (WGS) entry which is preliminary data.</text>
</comment>
<sequence>MDFDLSEVQSMLKDGLDRMLANEYGFESRNAYMAEPEGYSQAMWNRYAEMGLMMLPFAEEDGGLGGDAEDIMLVMESFGRALVLEPWFATVVLGGGFVREGGNDAQRGELVPAIADGSLKLAFAHSERHARYDLAHVETTAEKKGDSYVLNGAKSLVLNGDTADKIFVSARISGDVRDEAGLCVFLVDADAAGLTRRGYRLQDGSRAAEVTLENVSVDSSRLFGPEGGAYPLIAKVVDQAVAALCAEAVGNMEAMEKLTVEYLKTRKQFGVEIGKFQVLQHAAVDMFIALEQGRSITMYATMMADSDDADERGRAVSAAKVEIGRGGRLAGENAIQLHGGVGMTMEYAIGHYFKRITMIDILFGDTDHHLSKLSGAGGLFEAA</sequence>
<dbReference type="Gene3D" id="1.20.140.10">
    <property type="entry name" value="Butyryl-CoA Dehydrogenase, subunit A, domain 3"/>
    <property type="match status" value="1"/>
</dbReference>
<evidence type="ECO:0000256" key="5">
    <source>
        <dbReference type="ARBA" id="ARBA00023002"/>
    </source>
</evidence>
<feature type="domain" description="Acyl-CoA oxidase/dehydrogenase middle" evidence="8">
    <location>
        <begin position="122"/>
        <end position="214"/>
    </location>
</feature>
<evidence type="ECO:0000256" key="6">
    <source>
        <dbReference type="RuleBase" id="RU362125"/>
    </source>
</evidence>
<keyword evidence="4 6" id="KW-0274">FAD</keyword>
<comment type="cofactor">
    <cofactor evidence="1 6">
        <name>FAD</name>
        <dbReference type="ChEBI" id="CHEBI:57692"/>
    </cofactor>
</comment>
<feature type="domain" description="Acyl-CoA dehydrogenase/oxidase C-terminal" evidence="7">
    <location>
        <begin position="242"/>
        <end position="371"/>
    </location>
</feature>
<dbReference type="EMBL" id="PDVP01000009">
    <property type="protein sequence ID" value="PHP66191.1"/>
    <property type="molecule type" value="Genomic_DNA"/>
</dbReference>
<dbReference type="PANTHER" id="PTHR43884">
    <property type="entry name" value="ACYL-COA DEHYDROGENASE"/>
    <property type="match status" value="1"/>
</dbReference>
<dbReference type="Pfam" id="PF02771">
    <property type="entry name" value="Acyl-CoA_dh_N"/>
    <property type="match status" value="1"/>
</dbReference>
<dbReference type="SUPFAM" id="SSF47203">
    <property type="entry name" value="Acyl-CoA dehydrogenase C-terminal domain-like"/>
    <property type="match status" value="1"/>
</dbReference>
<evidence type="ECO:0000313" key="10">
    <source>
        <dbReference type="EMBL" id="PHP66191.1"/>
    </source>
</evidence>
<protein>
    <submittedName>
        <fullName evidence="10">Pimeloyl-CoA dehydrogenase small subunit</fullName>
    </submittedName>
</protein>
<name>A0A2G1QL53_9HYPH</name>
<dbReference type="GO" id="GO:0050660">
    <property type="term" value="F:flavin adenine dinucleotide binding"/>
    <property type="evidence" value="ECO:0007669"/>
    <property type="project" value="InterPro"/>
</dbReference>
<evidence type="ECO:0000259" key="8">
    <source>
        <dbReference type="Pfam" id="PF02770"/>
    </source>
</evidence>
<keyword evidence="11" id="KW-1185">Reference proteome</keyword>
<dbReference type="InterPro" id="IPR006091">
    <property type="entry name" value="Acyl-CoA_Oxase/DH_mid-dom"/>
</dbReference>
<accession>A0A2G1QL53</accession>
<dbReference type="PANTHER" id="PTHR43884:SF20">
    <property type="entry name" value="ACYL-COA DEHYDROGENASE FADE28"/>
    <property type="match status" value="1"/>
</dbReference>
<evidence type="ECO:0000256" key="3">
    <source>
        <dbReference type="ARBA" id="ARBA00022630"/>
    </source>
</evidence>
<keyword evidence="3 6" id="KW-0285">Flavoprotein</keyword>
<dbReference type="OrthoDB" id="9775090at2"/>
<organism evidence="10 11">
    <name type="scientific">Zhengella mangrovi</name>
    <dbReference type="NCBI Taxonomy" id="1982044"/>
    <lineage>
        <taxon>Bacteria</taxon>
        <taxon>Pseudomonadati</taxon>
        <taxon>Pseudomonadota</taxon>
        <taxon>Alphaproteobacteria</taxon>
        <taxon>Hyphomicrobiales</taxon>
        <taxon>Notoacmeibacteraceae</taxon>
        <taxon>Zhengella</taxon>
    </lineage>
</organism>
<dbReference type="InterPro" id="IPR037069">
    <property type="entry name" value="AcylCoA_DH/ox_N_sf"/>
</dbReference>
<keyword evidence="5 6" id="KW-0560">Oxidoreductase</keyword>
<dbReference type="InterPro" id="IPR009100">
    <property type="entry name" value="AcylCoA_DH/oxidase_NM_dom_sf"/>
</dbReference>
<evidence type="ECO:0000256" key="4">
    <source>
        <dbReference type="ARBA" id="ARBA00022827"/>
    </source>
</evidence>
<proteinExistence type="inferred from homology"/>
<evidence type="ECO:0000256" key="2">
    <source>
        <dbReference type="ARBA" id="ARBA00009347"/>
    </source>
</evidence>
<dbReference type="InterPro" id="IPR009075">
    <property type="entry name" value="AcylCo_DH/oxidase_C"/>
</dbReference>
<feature type="domain" description="Acyl-CoA dehydrogenase/oxidase N-terminal" evidence="9">
    <location>
        <begin position="7"/>
        <end position="117"/>
    </location>
</feature>
<evidence type="ECO:0000259" key="9">
    <source>
        <dbReference type="Pfam" id="PF02771"/>
    </source>
</evidence>
<dbReference type="Proteomes" id="UP000221168">
    <property type="component" value="Unassembled WGS sequence"/>
</dbReference>
<dbReference type="InterPro" id="IPR046373">
    <property type="entry name" value="Acyl-CoA_Oxase/DH_mid-dom_sf"/>
</dbReference>
<evidence type="ECO:0000256" key="1">
    <source>
        <dbReference type="ARBA" id="ARBA00001974"/>
    </source>
</evidence>
<dbReference type="Pfam" id="PF02770">
    <property type="entry name" value="Acyl-CoA_dh_M"/>
    <property type="match status" value="1"/>
</dbReference>
<gene>
    <name evidence="10" type="ORF">CSC94_14720</name>
</gene>
<dbReference type="Gene3D" id="2.40.110.10">
    <property type="entry name" value="Butyryl-CoA Dehydrogenase, subunit A, domain 2"/>
    <property type="match status" value="1"/>
</dbReference>
<dbReference type="InterPro" id="IPR036250">
    <property type="entry name" value="AcylCo_DH-like_C"/>
</dbReference>
<dbReference type="SUPFAM" id="SSF56645">
    <property type="entry name" value="Acyl-CoA dehydrogenase NM domain-like"/>
    <property type="match status" value="1"/>
</dbReference>